<proteinExistence type="predicted"/>
<keyword evidence="2" id="KW-1185">Reference proteome</keyword>
<accession>A0A5N6DA23</accession>
<feature type="non-terminal residue" evidence="1">
    <location>
        <position position="1"/>
    </location>
</feature>
<evidence type="ECO:0000313" key="1">
    <source>
        <dbReference type="EMBL" id="KAB8201173.1"/>
    </source>
</evidence>
<reference evidence="1 2" key="1">
    <citation type="submission" date="2019-04" db="EMBL/GenBank/DDBJ databases">
        <title>Fungal friends and foes A comparative genomics study of 23 Aspergillus species from section Flavi.</title>
        <authorList>
            <consortium name="DOE Joint Genome Institute"/>
            <person name="Kjaerbolling I."/>
            <person name="Vesth T.C."/>
            <person name="Frisvad J.C."/>
            <person name="Nybo J.L."/>
            <person name="Theobald S."/>
            <person name="Kildgaard S."/>
            <person name="Petersen T.I."/>
            <person name="Kuo A."/>
            <person name="Sato A."/>
            <person name="Lyhne E.K."/>
            <person name="Kogle M.E."/>
            <person name="Wiebenga A."/>
            <person name="Kun R.S."/>
            <person name="Lubbers R.J."/>
            <person name="Makela M.R."/>
            <person name="Barry K."/>
            <person name="Chovatia M."/>
            <person name="Clum A."/>
            <person name="Daum C."/>
            <person name="Haridas S."/>
            <person name="He G."/>
            <person name="LaButti K."/>
            <person name="Lipzen A."/>
            <person name="Mondo S."/>
            <person name="Pangilinan J."/>
            <person name="Riley R."/>
            <person name="Salamov A."/>
            <person name="Simmons B.A."/>
            <person name="Magnuson J.K."/>
            <person name="Henrissat B."/>
            <person name="Mortensen U.H."/>
            <person name="Larsen T.O."/>
            <person name="De vries R.P."/>
            <person name="Grigoriev I.V."/>
            <person name="Machida M."/>
            <person name="Baker S.E."/>
            <person name="Andersen M.R."/>
        </authorList>
    </citation>
    <scope>NUCLEOTIDE SEQUENCE [LARGE SCALE GENOMIC DNA]</scope>
    <source>
        <strain evidence="1 2">CBS 117618</strain>
    </source>
</reference>
<name>A0A5N6DA23_ASPPA</name>
<dbReference type="AlphaFoldDB" id="A0A5N6DA23"/>
<evidence type="ECO:0000313" key="2">
    <source>
        <dbReference type="Proteomes" id="UP000326532"/>
    </source>
</evidence>
<sequence>MVNHTHSHYDALQLRKTQNRCMCYIQYPWIWPIGTAGGWERAGVKFFRTRVRNLIFPIHPNLVSVVRNCWQSRSINMAAAISLWVMQTSPWKSHLPAVCW</sequence>
<dbReference type="Proteomes" id="UP000326532">
    <property type="component" value="Unassembled WGS sequence"/>
</dbReference>
<organism evidence="1 2">
    <name type="scientific">Aspergillus parasiticus</name>
    <dbReference type="NCBI Taxonomy" id="5067"/>
    <lineage>
        <taxon>Eukaryota</taxon>
        <taxon>Fungi</taxon>
        <taxon>Dikarya</taxon>
        <taxon>Ascomycota</taxon>
        <taxon>Pezizomycotina</taxon>
        <taxon>Eurotiomycetes</taxon>
        <taxon>Eurotiomycetidae</taxon>
        <taxon>Eurotiales</taxon>
        <taxon>Aspergillaceae</taxon>
        <taxon>Aspergillus</taxon>
        <taxon>Aspergillus subgen. Circumdati</taxon>
    </lineage>
</organism>
<protein>
    <submittedName>
        <fullName evidence="1">Uncharacterized protein</fullName>
    </submittedName>
</protein>
<gene>
    <name evidence="1" type="ORF">BDV34DRAFT_203322</name>
</gene>
<dbReference type="EMBL" id="ML735026">
    <property type="protein sequence ID" value="KAB8201173.1"/>
    <property type="molecule type" value="Genomic_DNA"/>
</dbReference>
<dbReference type="VEuPathDB" id="FungiDB:BDV34DRAFT_203322"/>